<reference evidence="3 4" key="1">
    <citation type="journal article" date="2013" name="Genome Announc.">
        <title>Genome Sequence of Staphylococcus massiliensis Strain S46, Isolated from the Surface of Healthy Human Skin.</title>
        <authorList>
            <person name="Srivastav R."/>
            <person name="Singh A."/>
            <person name="Jangir P.K."/>
            <person name="Kumari C."/>
            <person name="Muduli S."/>
            <person name="Sharma R."/>
        </authorList>
    </citation>
    <scope>NUCLEOTIDE SEQUENCE [LARGE SCALE GENOMIC DNA]</scope>
    <source>
        <strain evidence="3 4">S46</strain>
    </source>
</reference>
<dbReference type="Pfam" id="PF18277">
    <property type="entry name" value="AbrB_C"/>
    <property type="match status" value="1"/>
</dbReference>
<evidence type="ECO:0000259" key="2">
    <source>
        <dbReference type="PROSITE" id="PS51740"/>
    </source>
</evidence>
<dbReference type="Proteomes" id="UP000009885">
    <property type="component" value="Unassembled WGS sequence"/>
</dbReference>
<protein>
    <submittedName>
        <fullName evidence="3">AbrB family transcriptional regulator</fullName>
    </submittedName>
</protein>
<dbReference type="Gene3D" id="2.10.260.10">
    <property type="match status" value="1"/>
</dbReference>
<feature type="domain" description="SpoVT-AbrB" evidence="2">
    <location>
        <begin position="5"/>
        <end position="50"/>
    </location>
</feature>
<dbReference type="InterPro" id="IPR052731">
    <property type="entry name" value="B_subtilis_Trans_State_Reg"/>
</dbReference>
<keyword evidence="4" id="KW-1185">Reference proteome</keyword>
<dbReference type="STRING" id="1229783.C273_04245"/>
<comment type="caution">
    <text evidence="3">The sequence shown here is derived from an EMBL/GenBank/DDBJ whole genome shotgun (WGS) entry which is preliminary data.</text>
</comment>
<evidence type="ECO:0000313" key="3">
    <source>
        <dbReference type="EMBL" id="EKU48984.1"/>
    </source>
</evidence>
<evidence type="ECO:0000313" key="4">
    <source>
        <dbReference type="Proteomes" id="UP000009885"/>
    </source>
</evidence>
<dbReference type="Pfam" id="PF04014">
    <property type="entry name" value="MazE_antitoxin"/>
    <property type="match status" value="1"/>
</dbReference>
<dbReference type="SUPFAM" id="SSF89447">
    <property type="entry name" value="AbrB/MazE/MraZ-like"/>
    <property type="match status" value="1"/>
</dbReference>
<dbReference type="GO" id="GO:0003677">
    <property type="term" value="F:DNA binding"/>
    <property type="evidence" value="ECO:0007669"/>
    <property type="project" value="UniProtKB-UniRule"/>
</dbReference>
<dbReference type="PATRIC" id="fig|1229783.3.peg.854"/>
<dbReference type="PANTHER" id="PTHR36432:SF4">
    <property type="entry name" value="TRANSITION STATE REGULATOR ABH-RELATED"/>
    <property type="match status" value="1"/>
</dbReference>
<keyword evidence="1" id="KW-0238">DNA-binding</keyword>
<dbReference type="AlphaFoldDB" id="K9ANV8"/>
<sequence>MKTTGIVRKVDPLGRIVIPKEIRSVLDIKVKDPIEIFIQDDTVMLRKYSDDNACMITGETSDNTYKIANGKITLSQKGAEQLLTELEDILK</sequence>
<dbReference type="eggNOG" id="COG2002">
    <property type="taxonomic scope" value="Bacteria"/>
</dbReference>
<gene>
    <name evidence="3" type="ORF">C273_04245</name>
</gene>
<dbReference type="RefSeq" id="WP_009382875.1">
    <property type="nucleotide sequence ID" value="NZ_AMSQ01000005.1"/>
</dbReference>
<dbReference type="OrthoDB" id="9782993at2"/>
<dbReference type="PANTHER" id="PTHR36432">
    <property type="match status" value="1"/>
</dbReference>
<dbReference type="EMBL" id="AMSQ01000005">
    <property type="protein sequence ID" value="EKU48984.1"/>
    <property type="molecule type" value="Genomic_DNA"/>
</dbReference>
<name>K9ANV8_9STAP</name>
<dbReference type="InterPro" id="IPR040678">
    <property type="entry name" value="AbrB_C"/>
</dbReference>
<accession>K9ANV8</accession>
<dbReference type="InterPro" id="IPR007159">
    <property type="entry name" value="SpoVT-AbrB_dom"/>
</dbReference>
<dbReference type="PROSITE" id="PS51740">
    <property type="entry name" value="SPOVT_ABRB"/>
    <property type="match status" value="1"/>
</dbReference>
<dbReference type="NCBIfam" id="TIGR01439">
    <property type="entry name" value="lp_hng_hel_AbrB"/>
    <property type="match status" value="1"/>
</dbReference>
<proteinExistence type="predicted"/>
<dbReference type="InterPro" id="IPR037914">
    <property type="entry name" value="SpoVT-AbrB_sf"/>
</dbReference>
<organism evidence="3 4">
    <name type="scientific">Staphylococcus massiliensis S46</name>
    <dbReference type="NCBI Taxonomy" id="1229783"/>
    <lineage>
        <taxon>Bacteria</taxon>
        <taxon>Bacillati</taxon>
        <taxon>Bacillota</taxon>
        <taxon>Bacilli</taxon>
        <taxon>Bacillales</taxon>
        <taxon>Staphylococcaceae</taxon>
        <taxon>Staphylococcus</taxon>
    </lineage>
</organism>
<evidence type="ECO:0000256" key="1">
    <source>
        <dbReference type="PROSITE-ProRule" id="PRU01076"/>
    </source>
</evidence>
<dbReference type="SMART" id="SM00966">
    <property type="entry name" value="SpoVT_AbrB"/>
    <property type="match status" value="1"/>
</dbReference>